<name>A0A7X2XV23_9LACO</name>
<dbReference type="Proteomes" id="UP000466388">
    <property type="component" value="Unassembled WGS sequence"/>
</dbReference>
<sequence length="373" mass="41857">MSRFKLHKRGWVSAIALLIGVVSMVPLGAKAESSTSANQATQIKAKTRVSTARVVKKYSNVKLIDTSKGMARAFSLKSRAMTFTSLKLQKNVKLTKTDFKQGWFRDQYADLNVNGKRMRFYHVTNSAKSFWIRPCDLQSVNSSSFHPTGQHTQAYNGRIAFLGDSIPAGWDGTRLNHGNSYVDWFAQYIRMSRKHMHNYAVPDAKIVGDRYHTFQNGTLHGQDLKAQVQQHKAELKKVNYIYIALGTNDYTKGSGSGSLTHVASTLEHYVKYLKRLNPNAHIVGILPLTRFNMITSADSSNVTNDEGYTLRQEREALRKVYHQTGAKVVNFHYLAPNLITASNRLATLNDGFLHPTVQTDQKLGKLLAGTFAK</sequence>
<dbReference type="SUPFAM" id="SSF52266">
    <property type="entry name" value="SGNH hydrolase"/>
    <property type="match status" value="1"/>
</dbReference>
<dbReference type="AlphaFoldDB" id="A0A7X2XV23"/>
<comment type="caution">
    <text evidence="2">The sequence shown here is derived from an EMBL/GenBank/DDBJ whole genome shotgun (WGS) entry which is preliminary data.</text>
</comment>
<gene>
    <name evidence="2" type="ORF">GM612_06020</name>
</gene>
<feature type="domain" description="SGNH hydrolase-type esterase" evidence="1">
    <location>
        <begin position="161"/>
        <end position="358"/>
    </location>
</feature>
<dbReference type="Gene3D" id="3.40.50.1110">
    <property type="entry name" value="SGNH hydrolase"/>
    <property type="match status" value="1"/>
</dbReference>
<keyword evidence="3" id="KW-1185">Reference proteome</keyword>
<dbReference type="CDD" id="cd00229">
    <property type="entry name" value="SGNH_hydrolase"/>
    <property type="match status" value="1"/>
</dbReference>
<evidence type="ECO:0000313" key="2">
    <source>
        <dbReference type="EMBL" id="MTV82207.1"/>
    </source>
</evidence>
<accession>A0A7X2XV23</accession>
<dbReference type="RefSeq" id="WP_155431487.1">
    <property type="nucleotide sequence ID" value="NZ_WNJO01000006.1"/>
</dbReference>
<protein>
    <submittedName>
        <fullName evidence="2">SGNH/GDSL hydrolase family protein</fullName>
    </submittedName>
</protein>
<evidence type="ECO:0000313" key="3">
    <source>
        <dbReference type="Proteomes" id="UP000466388"/>
    </source>
</evidence>
<dbReference type="Pfam" id="PF13472">
    <property type="entry name" value="Lipase_GDSL_2"/>
    <property type="match status" value="1"/>
</dbReference>
<reference evidence="2 3" key="1">
    <citation type="submission" date="2019-11" db="EMBL/GenBank/DDBJ databases">
        <title>Lactobacillus sp. nov. CRM56-3, isolated from fermented tea leaves.</title>
        <authorList>
            <person name="Phuengjayaem S."/>
            <person name="Tanasupawat S."/>
        </authorList>
    </citation>
    <scope>NUCLEOTIDE SEQUENCE [LARGE SCALE GENOMIC DNA]</scope>
    <source>
        <strain evidence="2 3">CRM56-3</strain>
    </source>
</reference>
<dbReference type="EMBL" id="WNJO01000006">
    <property type="protein sequence ID" value="MTV82207.1"/>
    <property type="molecule type" value="Genomic_DNA"/>
</dbReference>
<evidence type="ECO:0000259" key="1">
    <source>
        <dbReference type="Pfam" id="PF13472"/>
    </source>
</evidence>
<dbReference type="InterPro" id="IPR036514">
    <property type="entry name" value="SGNH_hydro_sf"/>
</dbReference>
<proteinExistence type="predicted"/>
<dbReference type="InterPro" id="IPR013830">
    <property type="entry name" value="SGNH_hydro"/>
</dbReference>
<dbReference type="GO" id="GO:0016787">
    <property type="term" value="F:hydrolase activity"/>
    <property type="evidence" value="ECO:0007669"/>
    <property type="project" value="UniProtKB-KW"/>
</dbReference>
<organism evidence="2 3">
    <name type="scientific">Secundilactobacillus folii</name>
    <dbReference type="NCBI Taxonomy" id="2678357"/>
    <lineage>
        <taxon>Bacteria</taxon>
        <taxon>Bacillati</taxon>
        <taxon>Bacillota</taxon>
        <taxon>Bacilli</taxon>
        <taxon>Lactobacillales</taxon>
        <taxon>Lactobacillaceae</taxon>
        <taxon>Secundilactobacillus</taxon>
    </lineage>
</organism>
<keyword evidence="2" id="KW-0378">Hydrolase</keyword>